<gene>
    <name evidence="2" type="ORF">Rhopal_002929-T1</name>
</gene>
<organism evidence="2 3">
    <name type="scientific">Rhodotorula paludigena</name>
    <dbReference type="NCBI Taxonomy" id="86838"/>
    <lineage>
        <taxon>Eukaryota</taxon>
        <taxon>Fungi</taxon>
        <taxon>Dikarya</taxon>
        <taxon>Basidiomycota</taxon>
        <taxon>Pucciniomycotina</taxon>
        <taxon>Microbotryomycetes</taxon>
        <taxon>Sporidiobolales</taxon>
        <taxon>Sporidiobolaceae</taxon>
        <taxon>Rhodotorula</taxon>
    </lineage>
</organism>
<name>A0AAV5GKB4_9BASI</name>
<feature type="compositionally biased region" description="Low complexity" evidence="1">
    <location>
        <begin position="86"/>
        <end position="99"/>
    </location>
</feature>
<proteinExistence type="predicted"/>
<dbReference type="Proteomes" id="UP001342314">
    <property type="component" value="Unassembled WGS sequence"/>
</dbReference>
<sequence>MVRTKTCGLKSESARRWKERAEWLASLGEDADDENHEIDLKPDQEKTLAEVLTLLDAESSGDTTTSSEDEEEDAKPRIPSSGMGPASQAPASARIHAAPSPAPAPKRARLALSRERAADDDDERCPTCGRSEGRDAEAVQKLKEFGEFLHELGGTLNTMLAWPVMAPGEAGEADETGEEGKMGGGAGEQEGA</sequence>
<comment type="caution">
    <text evidence="2">The sequence shown here is derived from an EMBL/GenBank/DDBJ whole genome shotgun (WGS) entry which is preliminary data.</text>
</comment>
<feature type="region of interest" description="Disordered" evidence="1">
    <location>
        <begin position="53"/>
        <end position="136"/>
    </location>
</feature>
<evidence type="ECO:0000256" key="1">
    <source>
        <dbReference type="SAM" id="MobiDB-lite"/>
    </source>
</evidence>
<keyword evidence="3" id="KW-1185">Reference proteome</keyword>
<protein>
    <submittedName>
        <fullName evidence="2">Uncharacterized protein</fullName>
    </submittedName>
</protein>
<accession>A0AAV5GKB4</accession>
<reference evidence="2 3" key="1">
    <citation type="submission" date="2021-12" db="EMBL/GenBank/DDBJ databases">
        <title>High titer production of polyol ester of fatty acids by Rhodotorula paludigena BS15 towards product separation-free biomass refinery.</title>
        <authorList>
            <person name="Mano J."/>
            <person name="Ono H."/>
            <person name="Tanaka T."/>
            <person name="Naito K."/>
            <person name="Sushida H."/>
            <person name="Ike M."/>
            <person name="Tokuyasu K."/>
            <person name="Kitaoka M."/>
        </authorList>
    </citation>
    <scope>NUCLEOTIDE SEQUENCE [LARGE SCALE GENOMIC DNA]</scope>
    <source>
        <strain evidence="2 3">BS15</strain>
    </source>
</reference>
<dbReference type="AlphaFoldDB" id="A0AAV5GKB4"/>
<evidence type="ECO:0000313" key="2">
    <source>
        <dbReference type="EMBL" id="GJN89940.1"/>
    </source>
</evidence>
<feature type="compositionally biased region" description="Gly residues" evidence="1">
    <location>
        <begin position="182"/>
        <end position="192"/>
    </location>
</feature>
<dbReference type="EMBL" id="BQKY01000005">
    <property type="protein sequence ID" value="GJN89940.1"/>
    <property type="molecule type" value="Genomic_DNA"/>
</dbReference>
<feature type="region of interest" description="Disordered" evidence="1">
    <location>
        <begin position="169"/>
        <end position="192"/>
    </location>
</feature>
<evidence type="ECO:0000313" key="3">
    <source>
        <dbReference type="Proteomes" id="UP001342314"/>
    </source>
</evidence>